<dbReference type="Proteomes" id="UP000663720">
    <property type="component" value="Chromosome"/>
</dbReference>
<name>A0A975GHV8_9BACT</name>
<dbReference type="AlphaFoldDB" id="A0A975GHV8"/>
<keyword evidence="2" id="KW-0813">Transport</keyword>
<feature type="domain" description="ABC transporter" evidence="5">
    <location>
        <begin position="7"/>
        <end position="238"/>
    </location>
</feature>
<dbReference type="FunFam" id="3.40.50.300:FF:000134">
    <property type="entry name" value="Iron-enterobactin ABC transporter ATP-binding protein"/>
    <property type="match status" value="1"/>
</dbReference>
<dbReference type="GO" id="GO:0016887">
    <property type="term" value="F:ATP hydrolysis activity"/>
    <property type="evidence" value="ECO:0007669"/>
    <property type="project" value="InterPro"/>
</dbReference>
<evidence type="ECO:0000256" key="2">
    <source>
        <dbReference type="ARBA" id="ARBA00022448"/>
    </source>
</evidence>
<dbReference type="KEGG" id="dli:dnl_43140"/>
<keyword evidence="7" id="KW-1185">Reference proteome</keyword>
<gene>
    <name evidence="6" type="ORF">dnl_43140</name>
</gene>
<dbReference type="InterPro" id="IPR003439">
    <property type="entry name" value="ABC_transporter-like_ATP-bd"/>
</dbReference>
<dbReference type="GO" id="GO:0005524">
    <property type="term" value="F:ATP binding"/>
    <property type="evidence" value="ECO:0007669"/>
    <property type="project" value="UniProtKB-KW"/>
</dbReference>
<keyword evidence="3" id="KW-0547">Nucleotide-binding</keyword>
<evidence type="ECO:0000256" key="4">
    <source>
        <dbReference type="ARBA" id="ARBA00022840"/>
    </source>
</evidence>
<evidence type="ECO:0000313" key="7">
    <source>
        <dbReference type="Proteomes" id="UP000663720"/>
    </source>
</evidence>
<dbReference type="InterPro" id="IPR050153">
    <property type="entry name" value="Metal_Ion_Import_ABC"/>
</dbReference>
<proteinExistence type="inferred from homology"/>
<dbReference type="PANTHER" id="PTHR42734:SF17">
    <property type="entry name" value="METAL TRANSPORT SYSTEM ATP-BINDING PROTEIN TM_0124-RELATED"/>
    <property type="match status" value="1"/>
</dbReference>
<dbReference type="CDD" id="cd03235">
    <property type="entry name" value="ABC_Metallic_Cations"/>
    <property type="match status" value="1"/>
</dbReference>
<dbReference type="PROSITE" id="PS50893">
    <property type="entry name" value="ABC_TRANSPORTER_2"/>
    <property type="match status" value="1"/>
</dbReference>
<reference evidence="6" key="1">
    <citation type="journal article" date="2021" name="Microb. Physiol.">
        <title>Proteogenomic Insights into the Physiology of Marine, Sulfate-Reducing, Filamentous Desulfonema limicola and Desulfonema magnum.</title>
        <authorList>
            <person name="Schnaars V."/>
            <person name="Wohlbrand L."/>
            <person name="Scheve S."/>
            <person name="Hinrichs C."/>
            <person name="Reinhardt R."/>
            <person name="Rabus R."/>
        </authorList>
    </citation>
    <scope>NUCLEOTIDE SEQUENCE</scope>
    <source>
        <strain evidence="6">5ac10</strain>
    </source>
</reference>
<evidence type="ECO:0000256" key="3">
    <source>
        <dbReference type="ARBA" id="ARBA00022741"/>
    </source>
</evidence>
<dbReference type="InterPro" id="IPR027417">
    <property type="entry name" value="P-loop_NTPase"/>
</dbReference>
<protein>
    <submittedName>
        <fullName evidence="6">Zinc ABC transporter, ATP-binding protein</fullName>
    </submittedName>
</protein>
<keyword evidence="4 6" id="KW-0067">ATP-binding</keyword>
<dbReference type="SMART" id="SM00382">
    <property type="entry name" value="AAA"/>
    <property type="match status" value="1"/>
</dbReference>
<dbReference type="PROSITE" id="PS00211">
    <property type="entry name" value="ABC_TRANSPORTER_1"/>
    <property type="match status" value="1"/>
</dbReference>
<dbReference type="Gene3D" id="3.40.50.300">
    <property type="entry name" value="P-loop containing nucleotide triphosphate hydrolases"/>
    <property type="match status" value="1"/>
</dbReference>
<dbReference type="PANTHER" id="PTHR42734">
    <property type="entry name" value="METAL TRANSPORT SYSTEM ATP-BINDING PROTEIN TM_0124-RELATED"/>
    <property type="match status" value="1"/>
</dbReference>
<comment type="similarity">
    <text evidence="1">Belongs to the ABC transporter superfamily.</text>
</comment>
<dbReference type="InterPro" id="IPR003593">
    <property type="entry name" value="AAA+_ATPase"/>
</dbReference>
<dbReference type="RefSeq" id="WP_207687932.1">
    <property type="nucleotide sequence ID" value="NZ_CP061799.1"/>
</dbReference>
<dbReference type="InterPro" id="IPR017871">
    <property type="entry name" value="ABC_transporter-like_CS"/>
</dbReference>
<accession>A0A975GHV8</accession>
<dbReference type="SUPFAM" id="SSF52540">
    <property type="entry name" value="P-loop containing nucleoside triphosphate hydrolases"/>
    <property type="match status" value="1"/>
</dbReference>
<dbReference type="Pfam" id="PF00005">
    <property type="entry name" value="ABC_tran"/>
    <property type="match status" value="1"/>
</dbReference>
<dbReference type="EMBL" id="CP061799">
    <property type="protein sequence ID" value="QTA81956.1"/>
    <property type="molecule type" value="Genomic_DNA"/>
</dbReference>
<evidence type="ECO:0000259" key="5">
    <source>
        <dbReference type="PROSITE" id="PS50893"/>
    </source>
</evidence>
<evidence type="ECO:0000256" key="1">
    <source>
        <dbReference type="ARBA" id="ARBA00005417"/>
    </source>
</evidence>
<sequence>MNNSPVIEIEDLWFSYNGRPVLKGINLCLNQGDFTAMIGPNGGGKTTLMKLMLGLLKPGKGIVKIFGQNPRQAASRLGYVPQEIGINKDFPISVMDVVLMGRLKTLKGWSRHSRKDRDAVQKVLENMDMWAYRKRRIGELSGGQRQRIFIARALVTEPDILFLDEPTASVDSVHQADFFTLLKEINKKVTIIIVNHDLMVISRYVKSVACVNRTLHYHNAARVTDEMIQMYQCPVELIAHGIPHRVLRTHNN</sequence>
<evidence type="ECO:0000313" key="6">
    <source>
        <dbReference type="EMBL" id="QTA81956.1"/>
    </source>
</evidence>
<organism evidence="6 7">
    <name type="scientific">Desulfonema limicola</name>
    <dbReference type="NCBI Taxonomy" id="45656"/>
    <lineage>
        <taxon>Bacteria</taxon>
        <taxon>Pseudomonadati</taxon>
        <taxon>Thermodesulfobacteriota</taxon>
        <taxon>Desulfobacteria</taxon>
        <taxon>Desulfobacterales</taxon>
        <taxon>Desulfococcaceae</taxon>
        <taxon>Desulfonema</taxon>
    </lineage>
</organism>